<organism evidence="5 6">
    <name type="scientific">Cinchona calisaya</name>
    <dbReference type="NCBI Taxonomy" id="153742"/>
    <lineage>
        <taxon>Eukaryota</taxon>
        <taxon>Viridiplantae</taxon>
        <taxon>Streptophyta</taxon>
        <taxon>Embryophyta</taxon>
        <taxon>Tracheophyta</taxon>
        <taxon>Spermatophyta</taxon>
        <taxon>Magnoliopsida</taxon>
        <taxon>eudicotyledons</taxon>
        <taxon>Gunneridae</taxon>
        <taxon>Pentapetalae</taxon>
        <taxon>asterids</taxon>
        <taxon>lamiids</taxon>
        <taxon>Gentianales</taxon>
        <taxon>Rubiaceae</taxon>
        <taxon>Cinchonoideae</taxon>
        <taxon>Cinchoneae</taxon>
        <taxon>Cinchona</taxon>
    </lineage>
</organism>
<comment type="subcellular location">
    <subcellularLocation>
        <location evidence="1">Membrane</location>
    </subcellularLocation>
</comment>
<dbReference type="GO" id="GO:0016020">
    <property type="term" value="C:membrane"/>
    <property type="evidence" value="ECO:0007669"/>
    <property type="project" value="UniProtKB-SubCell"/>
</dbReference>
<evidence type="ECO:0000256" key="4">
    <source>
        <dbReference type="SAM" id="Phobius"/>
    </source>
</evidence>
<dbReference type="Proteomes" id="UP001630127">
    <property type="component" value="Unassembled WGS sequence"/>
</dbReference>
<accession>A0ABD2YYR2</accession>
<dbReference type="InterPro" id="IPR044839">
    <property type="entry name" value="NDR1-like"/>
</dbReference>
<feature type="compositionally biased region" description="Basic and acidic residues" evidence="3">
    <location>
        <begin position="21"/>
        <end position="35"/>
    </location>
</feature>
<keyword evidence="4" id="KW-1133">Transmembrane helix</keyword>
<protein>
    <recommendedName>
        <fullName evidence="7">Late embryogenesis abundant protein LEA-2 subgroup domain-containing protein</fullName>
    </recommendedName>
</protein>
<keyword evidence="6" id="KW-1185">Reference proteome</keyword>
<name>A0ABD2YYR2_9GENT</name>
<evidence type="ECO:0008006" key="7">
    <source>
        <dbReference type="Google" id="ProtNLM"/>
    </source>
</evidence>
<reference evidence="5 6" key="1">
    <citation type="submission" date="2024-11" db="EMBL/GenBank/DDBJ databases">
        <title>A near-complete genome assembly of Cinchona calisaya.</title>
        <authorList>
            <person name="Lian D.C."/>
            <person name="Zhao X.W."/>
            <person name="Wei L."/>
        </authorList>
    </citation>
    <scope>NUCLEOTIDE SEQUENCE [LARGE SCALE GENOMIC DNA]</scope>
    <source>
        <tissue evidence="5">Nenye</tissue>
    </source>
</reference>
<keyword evidence="4" id="KW-0812">Transmembrane</keyword>
<proteinExistence type="predicted"/>
<dbReference type="PANTHER" id="PTHR31234">
    <property type="entry name" value="LATE EMBRYOGENESIS ABUNDANT (LEA) HYDROXYPROLINE-RICH GLYCOPROTEIN FAMILY"/>
    <property type="match status" value="1"/>
</dbReference>
<feature type="region of interest" description="Disordered" evidence="3">
    <location>
        <begin position="1"/>
        <end position="92"/>
    </location>
</feature>
<dbReference type="AlphaFoldDB" id="A0ABD2YYR2"/>
<dbReference type="PANTHER" id="PTHR31234:SF42">
    <property type="entry name" value="LATE EMBRYOGENESIS ABUNDANT (LEA) HYDROXYPROLINE-RICH GLYCOPROTEIN FAMILY"/>
    <property type="match status" value="1"/>
</dbReference>
<dbReference type="EMBL" id="JBJUIK010000012">
    <property type="protein sequence ID" value="KAL3511357.1"/>
    <property type="molecule type" value="Genomic_DNA"/>
</dbReference>
<evidence type="ECO:0000313" key="6">
    <source>
        <dbReference type="Proteomes" id="UP001630127"/>
    </source>
</evidence>
<evidence type="ECO:0000313" key="5">
    <source>
        <dbReference type="EMBL" id="KAL3511357.1"/>
    </source>
</evidence>
<gene>
    <name evidence="5" type="ORF">ACH5RR_030758</name>
</gene>
<keyword evidence="2 4" id="KW-0472">Membrane</keyword>
<evidence type="ECO:0000256" key="2">
    <source>
        <dbReference type="ARBA" id="ARBA00023136"/>
    </source>
</evidence>
<evidence type="ECO:0000256" key="3">
    <source>
        <dbReference type="SAM" id="MobiDB-lite"/>
    </source>
</evidence>
<sequence>MNSQQEINPHFLPQPTYPHLQDQRPRQKPPQDPRHLHGQSVQPSPQLRDPPIAQGYDARHPHFQPSSQTRPEQQLGRHHVGQPEQRPPSLIVTPRKDRPIAGLIAACCILFWIIVIIAGLTVLIVYLVYRPRLPKFDISSATLNAAYLDMGYLLNADLTILGNFTNPNKKVNVDFSFVIMDLYYDSNLIATRYIDPFTSISGESKFEDIHMVSSQVRLPLAISQDLTKQMNNGRVNFDVKGLFRARSILGGVLKYSYWLYSHCAITVTGPPTGILIAKKCTTKR</sequence>
<evidence type="ECO:0000256" key="1">
    <source>
        <dbReference type="ARBA" id="ARBA00004370"/>
    </source>
</evidence>
<comment type="caution">
    <text evidence="5">The sequence shown here is derived from an EMBL/GenBank/DDBJ whole genome shotgun (WGS) entry which is preliminary data.</text>
</comment>
<feature type="transmembrane region" description="Helical" evidence="4">
    <location>
        <begin position="100"/>
        <end position="129"/>
    </location>
</feature>